<dbReference type="InterPro" id="IPR036291">
    <property type="entry name" value="NAD(P)-bd_dom_sf"/>
</dbReference>
<comment type="caution">
    <text evidence="4">The sequence shown here is derived from an EMBL/GenBank/DDBJ whole genome shotgun (WGS) entry which is preliminary data.</text>
</comment>
<sequence>MKVLVTGGAGFIGSHIVHWLRRAGYEVVTADNLQTGKRANLPADVPLYELDIRDQAGLADLFAAERPQAVVHQAALANVRESMEDPITYAEVNIIGTLHLLELVKDYNCTKFIFASTGGAVYGEGSFPNRKAVEGDEEGRPSPGSPSLPFTEDSRPQPKDNYGANKLSCEHYIELYNQNYDLPYVILRYANVYGPRQDANGEAGVVAIFTGAMLSDQATHITGDGGQQRDFVYVDDVARANILALNSELSGTYNVGTGFPTDINTLYRQLADLTGYGRTPSRLPRPAGEVRATWLNCSKAGQELGWEAEIDLSEGLRRTVEWARTAAVTA</sequence>
<evidence type="ECO:0000256" key="1">
    <source>
        <dbReference type="ARBA" id="ARBA00007637"/>
    </source>
</evidence>
<dbReference type="PRINTS" id="PR01713">
    <property type="entry name" value="NUCEPIMERASE"/>
</dbReference>
<dbReference type="InterPro" id="IPR001509">
    <property type="entry name" value="Epimerase_deHydtase"/>
</dbReference>
<evidence type="ECO:0000256" key="2">
    <source>
        <dbReference type="SAM" id="MobiDB-lite"/>
    </source>
</evidence>
<dbReference type="Pfam" id="PF01370">
    <property type="entry name" value="Epimerase"/>
    <property type="match status" value="1"/>
</dbReference>
<dbReference type="EMBL" id="VXRG01000119">
    <property type="protein sequence ID" value="MXY94638.1"/>
    <property type="molecule type" value="Genomic_DNA"/>
</dbReference>
<protein>
    <submittedName>
        <fullName evidence="4">NAD-dependent epimerase/dehydratase family protein</fullName>
    </submittedName>
</protein>
<dbReference type="SUPFAM" id="SSF51735">
    <property type="entry name" value="NAD(P)-binding Rossmann-fold domains"/>
    <property type="match status" value="1"/>
</dbReference>
<accession>A0A6B0YYZ5</accession>
<dbReference type="PANTHER" id="PTHR43000">
    <property type="entry name" value="DTDP-D-GLUCOSE 4,6-DEHYDRATASE-RELATED"/>
    <property type="match status" value="1"/>
</dbReference>
<feature type="region of interest" description="Disordered" evidence="2">
    <location>
        <begin position="129"/>
        <end position="163"/>
    </location>
</feature>
<evidence type="ECO:0000313" key="4">
    <source>
        <dbReference type="EMBL" id="MXY94638.1"/>
    </source>
</evidence>
<dbReference type="AlphaFoldDB" id="A0A6B0YYZ5"/>
<proteinExistence type="inferred from homology"/>
<reference evidence="4" key="1">
    <citation type="submission" date="2019-09" db="EMBL/GenBank/DDBJ databases">
        <title>Characterisation of the sponge microbiome using genome-centric metagenomics.</title>
        <authorList>
            <person name="Engelberts J.P."/>
            <person name="Robbins S.J."/>
            <person name="De Goeij J.M."/>
            <person name="Aranda M."/>
            <person name="Bell S.C."/>
            <person name="Webster N.S."/>
        </authorList>
    </citation>
    <scope>NUCLEOTIDE SEQUENCE</scope>
    <source>
        <strain evidence="4">SB0664_bin_27</strain>
    </source>
</reference>
<feature type="domain" description="NAD-dependent epimerase/dehydratase" evidence="3">
    <location>
        <begin position="3"/>
        <end position="256"/>
    </location>
</feature>
<comment type="similarity">
    <text evidence="1">Belongs to the NAD(P)-dependent epimerase/dehydratase family.</text>
</comment>
<dbReference type="Gene3D" id="3.40.50.720">
    <property type="entry name" value="NAD(P)-binding Rossmann-like Domain"/>
    <property type="match status" value="1"/>
</dbReference>
<name>A0A6B0YYZ5_9CHLR</name>
<evidence type="ECO:0000259" key="3">
    <source>
        <dbReference type="Pfam" id="PF01370"/>
    </source>
</evidence>
<gene>
    <name evidence="4" type="ORF">F4Y42_14445</name>
</gene>
<dbReference type="Gene3D" id="3.90.25.10">
    <property type="entry name" value="UDP-galactose 4-epimerase, domain 1"/>
    <property type="match status" value="1"/>
</dbReference>
<feature type="compositionally biased region" description="Basic and acidic residues" evidence="2">
    <location>
        <begin position="131"/>
        <end position="140"/>
    </location>
</feature>
<organism evidence="4">
    <name type="scientific">Caldilineaceae bacterium SB0664_bin_27</name>
    <dbReference type="NCBI Taxonomy" id="2605260"/>
    <lineage>
        <taxon>Bacteria</taxon>
        <taxon>Bacillati</taxon>
        <taxon>Chloroflexota</taxon>
        <taxon>Caldilineae</taxon>
        <taxon>Caldilineales</taxon>
        <taxon>Caldilineaceae</taxon>
    </lineage>
</organism>